<feature type="transmembrane region" description="Helical" evidence="2">
    <location>
        <begin position="40"/>
        <end position="61"/>
    </location>
</feature>
<feature type="transmembrane region" description="Helical" evidence="2">
    <location>
        <begin position="12"/>
        <end position="34"/>
    </location>
</feature>
<keyword evidence="2" id="KW-0472">Membrane</keyword>
<protein>
    <submittedName>
        <fullName evidence="3">Uncharacterized protein</fullName>
    </submittedName>
</protein>
<sequence>MMARRKYTARHRIGPDFGSMLAMAAVVGLVWLLLGWSPVAFGLTLACVVIVLTAVEAAVFPRHRTTRRTSRRQARRDGRMRGGRR</sequence>
<evidence type="ECO:0000313" key="3">
    <source>
        <dbReference type="EMBL" id="SBO91673.1"/>
    </source>
</evidence>
<proteinExistence type="predicted"/>
<feature type="compositionally biased region" description="Basic residues" evidence="1">
    <location>
        <begin position="63"/>
        <end position="74"/>
    </location>
</feature>
<evidence type="ECO:0000256" key="1">
    <source>
        <dbReference type="SAM" id="MobiDB-lite"/>
    </source>
</evidence>
<keyword evidence="2" id="KW-1133">Transmembrane helix</keyword>
<feature type="region of interest" description="Disordered" evidence="1">
    <location>
        <begin position="63"/>
        <end position="85"/>
    </location>
</feature>
<name>A0A1M4DYQ0_9ACTN</name>
<dbReference type="EMBL" id="LT559118">
    <property type="protein sequence ID" value="SBO91673.1"/>
    <property type="molecule type" value="Genomic_DNA"/>
</dbReference>
<accession>A0A1M4DYQ0</accession>
<gene>
    <name evidence="3" type="ORF">BN4615_P1187</name>
</gene>
<feature type="compositionally biased region" description="Basic and acidic residues" evidence="1">
    <location>
        <begin position="75"/>
        <end position="85"/>
    </location>
</feature>
<reference evidence="3" key="1">
    <citation type="submission" date="2016-04" db="EMBL/GenBank/DDBJ databases">
        <authorList>
            <person name="Evans L.H."/>
            <person name="Alamgir A."/>
            <person name="Owens N."/>
            <person name="Weber N.D."/>
            <person name="Virtaneva K."/>
            <person name="Barbian K."/>
            <person name="Babar A."/>
            <person name="Rosenke K."/>
        </authorList>
    </citation>
    <scope>NUCLEOTIDE SEQUENCE</scope>
    <source>
        <strain evidence="3">Nono1</strain>
    </source>
</reference>
<dbReference type="AlphaFoldDB" id="A0A1M4DYQ0"/>
<keyword evidence="2" id="KW-0812">Transmembrane</keyword>
<organism evidence="3">
    <name type="scientific">Nonomuraea gerenzanensis</name>
    <dbReference type="NCBI Taxonomy" id="93944"/>
    <lineage>
        <taxon>Bacteria</taxon>
        <taxon>Bacillati</taxon>
        <taxon>Actinomycetota</taxon>
        <taxon>Actinomycetes</taxon>
        <taxon>Streptosporangiales</taxon>
        <taxon>Streptosporangiaceae</taxon>
        <taxon>Nonomuraea</taxon>
    </lineage>
</organism>
<evidence type="ECO:0000256" key="2">
    <source>
        <dbReference type="SAM" id="Phobius"/>
    </source>
</evidence>